<dbReference type="VEuPathDB" id="FungiDB:AFUB_099810"/>
<evidence type="ECO:0000313" key="2">
    <source>
        <dbReference type="EMBL" id="EDP47380.1"/>
    </source>
</evidence>
<dbReference type="PhylomeDB" id="B0YEN6"/>
<dbReference type="Gene3D" id="3.40.50.720">
    <property type="entry name" value="NAD(P)-binding Rossmann-like Domain"/>
    <property type="match status" value="1"/>
</dbReference>
<gene>
    <name evidence="2" type="ORF">AFUB_099810</name>
</gene>
<dbReference type="HOGENOM" id="CLU_1781852_0_0_1"/>
<keyword evidence="3" id="KW-1185">Reference proteome</keyword>
<dbReference type="AlphaFoldDB" id="B0YEN6"/>
<dbReference type="InterPro" id="IPR036291">
    <property type="entry name" value="NAD(P)-bd_dom_sf"/>
</dbReference>
<dbReference type="GO" id="GO:0016491">
    <property type="term" value="F:oxidoreductase activity"/>
    <property type="evidence" value="ECO:0007669"/>
    <property type="project" value="UniProtKB-KW"/>
</dbReference>
<sequence length="158" mass="17801">MNNYNSVLSFAKTLEEEVPTVNILLLNAGIGLLKLERSPSGHDCVTQVNYLSNALLIAALLPYLKASAETSGVPSRITWVGSRMYFTTSLEEKAPIKTGESVLEHMDSKEFFFPKERYNDTKLLCAMFMYSLAQRLDKSKVILNMLLKNSYGLRLLKK</sequence>
<dbReference type="PANTHER" id="PTHR43157:SF35">
    <property type="entry name" value="DEHYDROGENASE_REDUCTASE FAMILY PROTEIN, PUTATIVE-RELATED"/>
    <property type="match status" value="1"/>
</dbReference>
<dbReference type="Proteomes" id="UP000001699">
    <property type="component" value="Unassembled WGS sequence"/>
</dbReference>
<dbReference type="EMBL" id="DS499603">
    <property type="protein sequence ID" value="EDP47380.1"/>
    <property type="molecule type" value="Genomic_DNA"/>
</dbReference>
<proteinExistence type="predicted"/>
<reference evidence="2 3" key="1">
    <citation type="journal article" date="2008" name="PLoS Genet.">
        <title>Genomic islands in the pathogenic filamentous fungus Aspergillus fumigatus.</title>
        <authorList>
            <person name="Fedorova N.D."/>
            <person name="Khaldi N."/>
            <person name="Joardar V.S."/>
            <person name="Maiti R."/>
            <person name="Amedeo P."/>
            <person name="Anderson M.J."/>
            <person name="Crabtree J."/>
            <person name="Silva J.C."/>
            <person name="Badger J.H."/>
            <person name="Albarraq A."/>
            <person name="Angiuoli S."/>
            <person name="Bussey H."/>
            <person name="Bowyer P."/>
            <person name="Cotty P.J."/>
            <person name="Dyer P.S."/>
            <person name="Egan A."/>
            <person name="Galens K."/>
            <person name="Fraser-Liggett C.M."/>
            <person name="Haas B.J."/>
            <person name="Inman J.M."/>
            <person name="Kent R."/>
            <person name="Lemieux S."/>
            <person name="Malavazi I."/>
            <person name="Orvis J."/>
            <person name="Roemer T."/>
            <person name="Ronning C.M."/>
            <person name="Sundaram J.P."/>
            <person name="Sutton G."/>
            <person name="Turner G."/>
            <person name="Venter J.C."/>
            <person name="White O.R."/>
            <person name="Whitty B.R."/>
            <person name="Youngman P."/>
            <person name="Wolfe K.H."/>
            <person name="Goldman G.H."/>
            <person name="Wortman J.R."/>
            <person name="Jiang B."/>
            <person name="Denning D.W."/>
            <person name="Nierman W.C."/>
        </authorList>
    </citation>
    <scope>NUCLEOTIDE SEQUENCE [LARGE SCALE GENOMIC DNA]</scope>
    <source>
        <strain evidence="3">CBS 144.89 / FGSC A1163 / CEA10</strain>
    </source>
</reference>
<keyword evidence="1" id="KW-0560">Oxidoreductase</keyword>
<protein>
    <submittedName>
        <fullName evidence="2">Short-chain dehydrogenase/reductase family protein, putative</fullName>
    </submittedName>
</protein>
<evidence type="ECO:0000256" key="1">
    <source>
        <dbReference type="ARBA" id="ARBA00023002"/>
    </source>
</evidence>
<dbReference type="PANTHER" id="PTHR43157">
    <property type="entry name" value="PHOSPHATIDYLINOSITOL-GLYCAN BIOSYNTHESIS CLASS F PROTEIN-RELATED"/>
    <property type="match status" value="1"/>
</dbReference>
<evidence type="ECO:0000313" key="3">
    <source>
        <dbReference type="Proteomes" id="UP000001699"/>
    </source>
</evidence>
<organism evidence="2 3">
    <name type="scientific">Aspergillus fumigatus (strain CBS 144.89 / FGSC A1163 / CEA10)</name>
    <name type="common">Neosartorya fumigata</name>
    <dbReference type="NCBI Taxonomy" id="451804"/>
    <lineage>
        <taxon>Eukaryota</taxon>
        <taxon>Fungi</taxon>
        <taxon>Dikarya</taxon>
        <taxon>Ascomycota</taxon>
        <taxon>Pezizomycotina</taxon>
        <taxon>Eurotiomycetes</taxon>
        <taxon>Eurotiomycetidae</taxon>
        <taxon>Eurotiales</taxon>
        <taxon>Aspergillaceae</taxon>
        <taxon>Aspergillus</taxon>
        <taxon>Aspergillus subgen. Fumigati</taxon>
    </lineage>
</organism>
<dbReference type="OrthoDB" id="542013at2759"/>
<accession>B0YEN6</accession>
<name>B0YEN6_ASPFC</name>
<dbReference type="SUPFAM" id="SSF51735">
    <property type="entry name" value="NAD(P)-binding Rossmann-fold domains"/>
    <property type="match status" value="1"/>
</dbReference>